<dbReference type="AlphaFoldDB" id="A0A2T0ZY90"/>
<dbReference type="InterPro" id="IPR012337">
    <property type="entry name" value="RNaseH-like_sf"/>
</dbReference>
<dbReference type="PIRSF" id="PIRSF036922">
    <property type="entry name" value="RNaseH_PGAM"/>
    <property type="match status" value="1"/>
</dbReference>
<gene>
    <name evidence="7" type="ORF">CLV47_11036</name>
</gene>
<feature type="compositionally biased region" description="Low complexity" evidence="5">
    <location>
        <begin position="174"/>
        <end position="190"/>
    </location>
</feature>
<dbReference type="GO" id="GO:0005737">
    <property type="term" value="C:cytoplasm"/>
    <property type="evidence" value="ECO:0007669"/>
    <property type="project" value="TreeGrafter"/>
</dbReference>
<evidence type="ECO:0000256" key="5">
    <source>
        <dbReference type="SAM" id="MobiDB-lite"/>
    </source>
</evidence>
<dbReference type="NCBIfam" id="NF005567">
    <property type="entry name" value="PRK07238.1"/>
    <property type="match status" value="1"/>
</dbReference>
<dbReference type="Gene3D" id="3.30.420.10">
    <property type="entry name" value="Ribonuclease H-like superfamily/Ribonuclease H"/>
    <property type="match status" value="1"/>
</dbReference>
<evidence type="ECO:0000256" key="2">
    <source>
        <dbReference type="PIRSR" id="PIRSR613078-1"/>
    </source>
</evidence>
<dbReference type="Gene3D" id="3.40.50.1240">
    <property type="entry name" value="Phosphoglycerate mutase-like"/>
    <property type="match status" value="1"/>
</dbReference>
<feature type="region of interest" description="Disordered" evidence="5">
    <location>
        <begin position="139"/>
        <end position="216"/>
    </location>
</feature>
<dbReference type="CDD" id="cd09279">
    <property type="entry name" value="RNase_HI_like"/>
    <property type="match status" value="1"/>
</dbReference>
<feature type="compositionally biased region" description="Basic and acidic residues" evidence="5">
    <location>
        <begin position="191"/>
        <end position="216"/>
    </location>
</feature>
<dbReference type="Pfam" id="PF00300">
    <property type="entry name" value="His_Phos_1"/>
    <property type="match status" value="1"/>
</dbReference>
<sequence>MSTPIRYIAEADGGSRGNPGPAGYGAVVRDAADDLVLAERADGIGHGTNNVAEYRGLIAALEAALELGITELDMRMDSKLVVEQVSGRWKVKHANLQPLATRARALADKFDQITFTWIPRAQNSHADRLANEAMDAAAKGKSWSEAESMGGVDRPAAGAQPEAPVGDALPRESLVTGHPTTEPTTTLILLRHGETEQSLERRFSGRSDLPLTDKGKAQAQAAGARIAAAGDIAVVVSSPLLRTKQTAHAVAKQLGLDVHVDKDLREIDFGDWEGMTFGEAKRAGGTAFGEWAGSDDIAPPGGESMAQCRERVERARRRLTDKYAGQRVLVVTHMTPIKALLGDALDSAAAVRRINLDLCSLSRVDYIAGERPRSVVKLVNEISYLGSL</sequence>
<evidence type="ECO:0000313" key="8">
    <source>
        <dbReference type="Proteomes" id="UP000237752"/>
    </source>
</evidence>
<dbReference type="EMBL" id="PVUE01000010">
    <property type="protein sequence ID" value="PRZ41310.1"/>
    <property type="molecule type" value="Genomic_DNA"/>
</dbReference>
<feature type="binding site" evidence="3">
    <location>
        <position position="242"/>
    </location>
    <ligand>
        <name>substrate</name>
    </ligand>
</feature>
<dbReference type="InterPro" id="IPR013078">
    <property type="entry name" value="His_Pase_superF_clade-1"/>
</dbReference>
<dbReference type="InterPro" id="IPR002156">
    <property type="entry name" value="RNaseH_domain"/>
</dbReference>
<dbReference type="Proteomes" id="UP000237752">
    <property type="component" value="Unassembled WGS sequence"/>
</dbReference>
<dbReference type="Pfam" id="PF13456">
    <property type="entry name" value="RVT_3"/>
    <property type="match status" value="1"/>
</dbReference>
<dbReference type="InterPro" id="IPR029033">
    <property type="entry name" value="His_PPase_superfam"/>
</dbReference>
<dbReference type="InterPro" id="IPR036397">
    <property type="entry name" value="RNaseH_sf"/>
</dbReference>
<dbReference type="RefSeq" id="WP_202862555.1">
    <property type="nucleotide sequence ID" value="NZ_PVUE01000010.1"/>
</dbReference>
<evidence type="ECO:0000256" key="4">
    <source>
        <dbReference type="PROSITE-ProRule" id="PRU10061"/>
    </source>
</evidence>
<dbReference type="InterPro" id="IPR014636">
    <property type="entry name" value="RNaseH/PGlycerate_mutase"/>
</dbReference>
<evidence type="ECO:0000256" key="1">
    <source>
        <dbReference type="PIRSR" id="PIRSR036922-1"/>
    </source>
</evidence>
<feature type="active site" description="Tele-phosphohistidine intermediate" evidence="1">
    <location>
        <position position="192"/>
    </location>
</feature>
<feature type="active site" description="Nucleophile" evidence="4">
    <location>
        <position position="71"/>
    </location>
</feature>
<feature type="active site" description="Proton donor/acceptor" evidence="2">
    <location>
        <position position="266"/>
    </location>
</feature>
<name>A0A2T0ZY90_9ACTN</name>
<evidence type="ECO:0000313" key="7">
    <source>
        <dbReference type="EMBL" id="PRZ41310.1"/>
    </source>
</evidence>
<accession>A0A2T0ZY90</accession>
<dbReference type="GO" id="GO:0016791">
    <property type="term" value="F:phosphatase activity"/>
    <property type="evidence" value="ECO:0007669"/>
    <property type="project" value="TreeGrafter"/>
</dbReference>
<evidence type="ECO:0000256" key="3">
    <source>
        <dbReference type="PIRSR" id="PIRSR613078-2"/>
    </source>
</evidence>
<keyword evidence="8" id="KW-1185">Reference proteome</keyword>
<proteinExistence type="predicted"/>
<dbReference type="CDD" id="cd07067">
    <property type="entry name" value="HP_PGM_like"/>
    <property type="match status" value="1"/>
</dbReference>
<dbReference type="GO" id="GO:0003676">
    <property type="term" value="F:nucleic acid binding"/>
    <property type="evidence" value="ECO:0007669"/>
    <property type="project" value="InterPro"/>
</dbReference>
<dbReference type="PANTHER" id="PTHR48100:SF1">
    <property type="entry name" value="HISTIDINE PHOSPHATASE FAMILY PROTEIN-RELATED"/>
    <property type="match status" value="1"/>
</dbReference>
<dbReference type="PANTHER" id="PTHR48100">
    <property type="entry name" value="BROAD-SPECIFICITY PHOSPHATASE YOR283W-RELATED"/>
    <property type="match status" value="1"/>
</dbReference>
<dbReference type="InterPro" id="IPR050275">
    <property type="entry name" value="PGM_Phosphatase"/>
</dbReference>
<dbReference type="PROSITE" id="PS00591">
    <property type="entry name" value="GH10_1"/>
    <property type="match status" value="1"/>
</dbReference>
<comment type="caution">
    <text evidence="7">The sequence shown here is derived from an EMBL/GenBank/DDBJ whole genome shotgun (WGS) entry which is preliminary data.</text>
</comment>
<organism evidence="7 8">
    <name type="scientific">Antricoccus suffuscus</name>
    <dbReference type="NCBI Taxonomy" id="1629062"/>
    <lineage>
        <taxon>Bacteria</taxon>
        <taxon>Bacillati</taxon>
        <taxon>Actinomycetota</taxon>
        <taxon>Actinomycetes</taxon>
        <taxon>Geodermatophilales</taxon>
        <taxon>Antricoccaceae</taxon>
        <taxon>Antricoccus</taxon>
    </lineage>
</organism>
<protein>
    <submittedName>
        <fullName evidence="7">Putative phosphoglycerate mutase</fullName>
    </submittedName>
</protein>
<feature type="active site" description="Proton donor/acceptor; for phosphatase activity" evidence="1">
    <location>
        <position position="266"/>
    </location>
</feature>
<dbReference type="SUPFAM" id="SSF53098">
    <property type="entry name" value="Ribonuclease H-like"/>
    <property type="match status" value="1"/>
</dbReference>
<feature type="domain" description="RNase H type-1" evidence="6">
    <location>
        <begin position="3"/>
        <end position="143"/>
    </location>
</feature>
<evidence type="ECO:0000259" key="6">
    <source>
        <dbReference type="PROSITE" id="PS50879"/>
    </source>
</evidence>
<dbReference type="InterPro" id="IPR031158">
    <property type="entry name" value="GH10_AS"/>
</dbReference>
<dbReference type="SUPFAM" id="SSF53254">
    <property type="entry name" value="Phosphoglycerate mutase-like"/>
    <property type="match status" value="1"/>
</dbReference>
<dbReference type="GO" id="GO:0004523">
    <property type="term" value="F:RNA-DNA hybrid ribonuclease activity"/>
    <property type="evidence" value="ECO:0007669"/>
    <property type="project" value="InterPro"/>
</dbReference>
<reference evidence="7 8" key="1">
    <citation type="submission" date="2018-03" db="EMBL/GenBank/DDBJ databases">
        <title>Genomic Encyclopedia of Archaeal and Bacterial Type Strains, Phase II (KMG-II): from individual species to whole genera.</title>
        <authorList>
            <person name="Goeker M."/>
        </authorList>
    </citation>
    <scope>NUCLEOTIDE SEQUENCE [LARGE SCALE GENOMIC DNA]</scope>
    <source>
        <strain evidence="7 8">DSM 100065</strain>
    </source>
</reference>
<dbReference type="PROSITE" id="PS50879">
    <property type="entry name" value="RNASE_H_1"/>
    <property type="match status" value="1"/>
</dbReference>
<dbReference type="FunFam" id="3.30.420.10:FF:000076">
    <property type="entry name" value="RBR-type E3 ubiquitin transferase"/>
    <property type="match status" value="1"/>
</dbReference>
<dbReference type="SMART" id="SM00855">
    <property type="entry name" value="PGAM"/>
    <property type="match status" value="1"/>
</dbReference>